<keyword evidence="1" id="KW-0175">Coiled coil</keyword>
<organism evidence="3 4">
    <name type="scientific">Brachybacterium tyrofermentans</name>
    <dbReference type="NCBI Taxonomy" id="47848"/>
    <lineage>
        <taxon>Bacteria</taxon>
        <taxon>Bacillati</taxon>
        <taxon>Actinomycetota</taxon>
        <taxon>Actinomycetes</taxon>
        <taxon>Micrococcales</taxon>
        <taxon>Dermabacteraceae</taxon>
        <taxon>Brachybacterium</taxon>
    </lineage>
</organism>
<dbReference type="RefSeq" id="WP_343922511.1">
    <property type="nucleotide sequence ID" value="NZ_BAAAIR010000016.1"/>
</dbReference>
<keyword evidence="2" id="KW-1133">Transmembrane helix</keyword>
<name>A0ABW0FHI7_9MICO</name>
<comment type="caution">
    <text evidence="3">The sequence shown here is derived from an EMBL/GenBank/DDBJ whole genome shotgun (WGS) entry which is preliminary data.</text>
</comment>
<keyword evidence="4" id="KW-1185">Reference proteome</keyword>
<evidence type="ECO:0000256" key="2">
    <source>
        <dbReference type="SAM" id="Phobius"/>
    </source>
</evidence>
<gene>
    <name evidence="3" type="ORF">ACFPK8_12055</name>
</gene>
<proteinExistence type="predicted"/>
<evidence type="ECO:0000313" key="4">
    <source>
        <dbReference type="Proteomes" id="UP001595937"/>
    </source>
</evidence>
<evidence type="ECO:0000256" key="1">
    <source>
        <dbReference type="SAM" id="Coils"/>
    </source>
</evidence>
<evidence type="ECO:0000313" key="3">
    <source>
        <dbReference type="EMBL" id="MFC5298248.1"/>
    </source>
</evidence>
<sequence>MGTVHAPLSTAIAVPRRRGRWLTTVVPTVLGGTFGISSFMVLGVSSLIGGAGLVAPLLAGLGVGIVVGGGTAFLLRNRTQKPVRLGGAAELPAGTRVVLEKIVHSTKHQRRSLTRMRRARPGPAVRPVLNRAELLLQRINALVGSAALQSRRASDDDVLMLEGMAARYVPELVRALEDTVGFLSPVTGEAREKALANLQSIDQQLSALGEELDRIEHDIVAGVTRSLDVHSEFLRRRLPEQGRSPVEDR</sequence>
<accession>A0ABW0FHI7</accession>
<feature type="coiled-coil region" evidence="1">
    <location>
        <begin position="191"/>
        <end position="218"/>
    </location>
</feature>
<keyword evidence="2" id="KW-0472">Membrane</keyword>
<keyword evidence="2" id="KW-0812">Transmembrane</keyword>
<protein>
    <recommendedName>
        <fullName evidence="5">5-bromo-4-chloroindolyl phosphate hydrolysis protein</fullName>
    </recommendedName>
</protein>
<feature type="transmembrane region" description="Helical" evidence="2">
    <location>
        <begin position="21"/>
        <end position="48"/>
    </location>
</feature>
<dbReference type="Proteomes" id="UP001595937">
    <property type="component" value="Unassembled WGS sequence"/>
</dbReference>
<reference evidence="4" key="1">
    <citation type="journal article" date="2019" name="Int. J. Syst. Evol. Microbiol.">
        <title>The Global Catalogue of Microorganisms (GCM) 10K type strain sequencing project: providing services to taxonomists for standard genome sequencing and annotation.</title>
        <authorList>
            <consortium name="The Broad Institute Genomics Platform"/>
            <consortium name="The Broad Institute Genome Sequencing Center for Infectious Disease"/>
            <person name="Wu L."/>
            <person name="Ma J."/>
        </authorList>
    </citation>
    <scope>NUCLEOTIDE SEQUENCE [LARGE SCALE GENOMIC DNA]</scope>
    <source>
        <strain evidence="4">CGMCC 1.16455</strain>
    </source>
</reference>
<dbReference type="GeneID" id="303296212"/>
<feature type="transmembrane region" description="Helical" evidence="2">
    <location>
        <begin position="54"/>
        <end position="75"/>
    </location>
</feature>
<dbReference type="EMBL" id="JBHSLN010000025">
    <property type="protein sequence ID" value="MFC5298248.1"/>
    <property type="molecule type" value="Genomic_DNA"/>
</dbReference>
<evidence type="ECO:0008006" key="5">
    <source>
        <dbReference type="Google" id="ProtNLM"/>
    </source>
</evidence>